<dbReference type="Gene3D" id="2.60.120.10">
    <property type="entry name" value="Jelly Rolls"/>
    <property type="match status" value="1"/>
</dbReference>
<dbReference type="InterPro" id="IPR014710">
    <property type="entry name" value="RmlC-like_jellyroll"/>
</dbReference>
<evidence type="ECO:0000259" key="5">
    <source>
        <dbReference type="PROSITE" id="PS01124"/>
    </source>
</evidence>
<evidence type="ECO:0000256" key="2">
    <source>
        <dbReference type="ARBA" id="ARBA00023125"/>
    </source>
</evidence>
<dbReference type="Gene3D" id="1.10.10.60">
    <property type="entry name" value="Homeodomain-like"/>
    <property type="match status" value="1"/>
</dbReference>
<proteinExistence type="predicted"/>
<dbReference type="SUPFAM" id="SSF46689">
    <property type="entry name" value="Homeodomain-like"/>
    <property type="match status" value="1"/>
</dbReference>
<dbReference type="RefSeq" id="WP_345492192.1">
    <property type="nucleotide sequence ID" value="NZ_BAABHY010000006.1"/>
</dbReference>
<evidence type="ECO:0000256" key="1">
    <source>
        <dbReference type="ARBA" id="ARBA00023015"/>
    </source>
</evidence>
<dbReference type="InterPro" id="IPR003313">
    <property type="entry name" value="AraC-bd"/>
</dbReference>
<evidence type="ECO:0000313" key="6">
    <source>
        <dbReference type="EMBL" id="GAA5113638.1"/>
    </source>
</evidence>
<protein>
    <submittedName>
        <fullName evidence="6">Helix-turn-helix transcriptional regulator</fullName>
    </submittedName>
</protein>
<dbReference type="InterPro" id="IPR018060">
    <property type="entry name" value="HTH_AraC"/>
</dbReference>
<dbReference type="Pfam" id="PF12833">
    <property type="entry name" value="HTH_18"/>
    <property type="match status" value="1"/>
</dbReference>
<dbReference type="InterPro" id="IPR011051">
    <property type="entry name" value="RmlC_Cupin_sf"/>
</dbReference>
<keyword evidence="7" id="KW-1185">Reference proteome</keyword>
<sequence>MPQELRHASLEAYPESLLFFRSEAVNANTEYLPHSHPWGQIICVKSGIFVLDVAQQRFLTPSGFALWIPPNIAHSSHNHKPTWFRSININQCQMMPQQACLLSLSAISHAIIDSFFNRKLKVPQSPEDLRLCQVLIDQLLSEPWQHTYLPSSQDKYLAPILKALERNPADNSTLAQWADKVYTTERTLARRCQTELGLSFSQWRQRLRFLYSVSLLEQGKTVQNIAFDVGYSSVSAFITMFKQIAGVTPDYYRHNASAVNMRKNTS</sequence>
<name>A0ABP9NDB5_9GAMM</name>
<organism evidence="6 7">
    <name type="scientific">Orbus sasakiae</name>
    <dbReference type="NCBI Taxonomy" id="1078475"/>
    <lineage>
        <taxon>Bacteria</taxon>
        <taxon>Pseudomonadati</taxon>
        <taxon>Pseudomonadota</taxon>
        <taxon>Gammaproteobacteria</taxon>
        <taxon>Orbales</taxon>
        <taxon>Orbaceae</taxon>
        <taxon>Orbus</taxon>
    </lineage>
</organism>
<keyword evidence="3" id="KW-0010">Activator</keyword>
<dbReference type="InterPro" id="IPR009057">
    <property type="entry name" value="Homeodomain-like_sf"/>
</dbReference>
<dbReference type="PANTHER" id="PTHR11019">
    <property type="entry name" value="HTH-TYPE TRANSCRIPTIONAL REGULATOR NIMR"/>
    <property type="match status" value="1"/>
</dbReference>
<evidence type="ECO:0000313" key="7">
    <source>
        <dbReference type="Proteomes" id="UP001500171"/>
    </source>
</evidence>
<dbReference type="PANTHER" id="PTHR11019:SF190">
    <property type="entry name" value="ARAC-FAMILY REGULATORY PROTEIN"/>
    <property type="match status" value="1"/>
</dbReference>
<gene>
    <name evidence="6" type="ORF">GCM10023211_22050</name>
</gene>
<dbReference type="SMART" id="SM00342">
    <property type="entry name" value="HTH_ARAC"/>
    <property type="match status" value="1"/>
</dbReference>
<accession>A0ABP9NDB5</accession>
<dbReference type="Proteomes" id="UP001500171">
    <property type="component" value="Unassembled WGS sequence"/>
</dbReference>
<dbReference type="SUPFAM" id="SSF51182">
    <property type="entry name" value="RmlC-like cupins"/>
    <property type="match status" value="1"/>
</dbReference>
<keyword evidence="1" id="KW-0805">Transcription regulation</keyword>
<reference evidence="7" key="1">
    <citation type="journal article" date="2019" name="Int. J. Syst. Evol. Microbiol.">
        <title>The Global Catalogue of Microorganisms (GCM) 10K type strain sequencing project: providing services to taxonomists for standard genome sequencing and annotation.</title>
        <authorList>
            <consortium name="The Broad Institute Genomics Platform"/>
            <consortium name="The Broad Institute Genome Sequencing Center for Infectious Disease"/>
            <person name="Wu L."/>
            <person name="Ma J."/>
        </authorList>
    </citation>
    <scope>NUCLEOTIDE SEQUENCE [LARGE SCALE GENOMIC DNA]</scope>
    <source>
        <strain evidence="7">JCM 18050</strain>
    </source>
</reference>
<comment type="caution">
    <text evidence="6">The sequence shown here is derived from an EMBL/GenBank/DDBJ whole genome shotgun (WGS) entry which is preliminary data.</text>
</comment>
<evidence type="ECO:0000256" key="4">
    <source>
        <dbReference type="ARBA" id="ARBA00023163"/>
    </source>
</evidence>
<dbReference type="InterPro" id="IPR020449">
    <property type="entry name" value="Tscrpt_reg_AraC-type_HTH"/>
</dbReference>
<evidence type="ECO:0000256" key="3">
    <source>
        <dbReference type="ARBA" id="ARBA00023159"/>
    </source>
</evidence>
<keyword evidence="4" id="KW-0804">Transcription</keyword>
<dbReference type="EMBL" id="BAABHY010000006">
    <property type="protein sequence ID" value="GAA5113638.1"/>
    <property type="molecule type" value="Genomic_DNA"/>
</dbReference>
<dbReference type="CDD" id="cd06124">
    <property type="entry name" value="cupin_NimR-like_N"/>
    <property type="match status" value="1"/>
</dbReference>
<keyword evidence="2" id="KW-0238">DNA-binding</keyword>
<dbReference type="PRINTS" id="PR00032">
    <property type="entry name" value="HTHARAC"/>
</dbReference>
<dbReference type="PROSITE" id="PS01124">
    <property type="entry name" value="HTH_ARAC_FAMILY_2"/>
    <property type="match status" value="1"/>
</dbReference>
<feature type="domain" description="HTH araC/xylS-type" evidence="5">
    <location>
        <begin position="158"/>
        <end position="255"/>
    </location>
</feature>
<dbReference type="Pfam" id="PF02311">
    <property type="entry name" value="AraC_binding"/>
    <property type="match status" value="1"/>
</dbReference>